<organism evidence="17 18">
    <name type="scientific">Thermomonas carbonis</name>
    <dbReference type="NCBI Taxonomy" id="1463158"/>
    <lineage>
        <taxon>Bacteria</taxon>
        <taxon>Pseudomonadati</taxon>
        <taxon>Pseudomonadota</taxon>
        <taxon>Gammaproteobacteria</taxon>
        <taxon>Lysobacterales</taxon>
        <taxon>Lysobacteraceae</taxon>
        <taxon>Thermomonas</taxon>
    </lineage>
</organism>
<feature type="compositionally biased region" description="Low complexity" evidence="14">
    <location>
        <begin position="198"/>
        <end position="224"/>
    </location>
</feature>
<dbReference type="InterPro" id="IPR003538">
    <property type="entry name" value="TonB"/>
</dbReference>
<evidence type="ECO:0000256" key="14">
    <source>
        <dbReference type="SAM" id="MobiDB-lite"/>
    </source>
</evidence>
<dbReference type="PRINTS" id="PR01374">
    <property type="entry name" value="TONBPROTEIN"/>
</dbReference>
<dbReference type="NCBIfam" id="TIGR01352">
    <property type="entry name" value="tonB_Cterm"/>
    <property type="match status" value="1"/>
</dbReference>
<dbReference type="GO" id="GO:0030288">
    <property type="term" value="C:outer membrane-bounded periplasmic space"/>
    <property type="evidence" value="ECO:0007669"/>
    <property type="project" value="InterPro"/>
</dbReference>
<feature type="region of interest" description="Disordered" evidence="14">
    <location>
        <begin position="187"/>
        <end position="266"/>
    </location>
</feature>
<feature type="signal peptide" evidence="15">
    <location>
        <begin position="1"/>
        <end position="25"/>
    </location>
</feature>
<evidence type="ECO:0000256" key="8">
    <source>
        <dbReference type="ARBA" id="ARBA00022737"/>
    </source>
</evidence>
<feature type="compositionally biased region" description="Low complexity" evidence="14">
    <location>
        <begin position="239"/>
        <end position="266"/>
    </location>
</feature>
<keyword evidence="11" id="KW-0472">Membrane</keyword>
<comment type="function">
    <text evidence="13">Interacts with outer membrane receptor proteins that carry out high-affinity binding and energy dependent uptake into the periplasmic space of specific substrates. It could act to transduce energy from the cytoplasmic membrane to specific energy-requiring processes in the outer membrane, resulting in the release into the periplasm of ligands bound by these outer membrane proteins.</text>
</comment>
<name>A0A7G9ST02_9GAMM</name>
<keyword evidence="13" id="KW-0735">Signal-anchor</keyword>
<dbReference type="SUPFAM" id="SSF74653">
    <property type="entry name" value="TolA/TonB C-terminal domain"/>
    <property type="match status" value="1"/>
</dbReference>
<comment type="subunit">
    <text evidence="12">Homodimer. Forms a complex with the accessory proteins ExbB and ExbD.</text>
</comment>
<evidence type="ECO:0000256" key="11">
    <source>
        <dbReference type="ARBA" id="ARBA00023136"/>
    </source>
</evidence>
<evidence type="ECO:0000256" key="6">
    <source>
        <dbReference type="ARBA" id="ARBA00022519"/>
    </source>
</evidence>
<evidence type="ECO:0000256" key="7">
    <source>
        <dbReference type="ARBA" id="ARBA00022692"/>
    </source>
</evidence>
<keyword evidence="9 13" id="KW-0653">Protein transport</keyword>
<evidence type="ECO:0000256" key="1">
    <source>
        <dbReference type="ARBA" id="ARBA00004383"/>
    </source>
</evidence>
<gene>
    <name evidence="17" type="ORF">H9L16_05200</name>
</gene>
<comment type="subcellular location">
    <subcellularLocation>
        <location evidence="1 13">Cell inner membrane</location>
        <topology evidence="1 13">Single-pass membrane protein</topology>
        <orientation evidence="1 13">Periplasmic side</orientation>
    </subcellularLocation>
</comment>
<comment type="similarity">
    <text evidence="2 13">Belongs to the TonB family.</text>
</comment>
<reference evidence="17 18" key="1">
    <citation type="submission" date="2020-08" db="EMBL/GenBank/DDBJ databases">
        <title>Genome sequence of Thermomonas carbonis KCTC 42013T.</title>
        <authorList>
            <person name="Hyun D.-W."/>
            <person name="Bae J.-W."/>
        </authorList>
    </citation>
    <scope>NUCLEOTIDE SEQUENCE [LARGE SCALE GENOMIC DNA]</scope>
    <source>
        <strain evidence="17 18">KCTC 42013</strain>
    </source>
</reference>
<dbReference type="KEGG" id="tcn:H9L16_05200"/>
<dbReference type="InterPro" id="IPR051045">
    <property type="entry name" value="TonB-dependent_transducer"/>
</dbReference>
<evidence type="ECO:0000313" key="17">
    <source>
        <dbReference type="EMBL" id="QNN70977.1"/>
    </source>
</evidence>
<dbReference type="Proteomes" id="UP000515804">
    <property type="component" value="Chromosome"/>
</dbReference>
<keyword evidence="18" id="KW-1185">Reference proteome</keyword>
<dbReference type="Pfam" id="PF03544">
    <property type="entry name" value="TonB_C"/>
    <property type="match status" value="1"/>
</dbReference>
<dbReference type="PROSITE" id="PS52015">
    <property type="entry name" value="TONB_CTD"/>
    <property type="match status" value="1"/>
</dbReference>
<keyword evidence="8" id="KW-0677">Repeat</keyword>
<dbReference type="InterPro" id="IPR037682">
    <property type="entry name" value="TonB_C"/>
</dbReference>
<dbReference type="PANTHER" id="PTHR33446">
    <property type="entry name" value="PROTEIN TONB-RELATED"/>
    <property type="match status" value="1"/>
</dbReference>
<dbReference type="GO" id="GO:0015031">
    <property type="term" value="P:protein transport"/>
    <property type="evidence" value="ECO:0007669"/>
    <property type="project" value="UniProtKB-UniRule"/>
</dbReference>
<feature type="compositionally biased region" description="Basic and acidic residues" evidence="14">
    <location>
        <begin position="187"/>
        <end position="197"/>
    </location>
</feature>
<dbReference type="PROSITE" id="PS51257">
    <property type="entry name" value="PROKAR_LIPOPROTEIN"/>
    <property type="match status" value="1"/>
</dbReference>
<keyword evidence="4 13" id="KW-0813">Transport</keyword>
<evidence type="ECO:0000256" key="3">
    <source>
        <dbReference type="ARBA" id="ARBA00022362"/>
    </source>
</evidence>
<proteinExistence type="inferred from homology"/>
<evidence type="ECO:0000256" key="10">
    <source>
        <dbReference type="ARBA" id="ARBA00022989"/>
    </source>
</evidence>
<evidence type="ECO:0000256" key="5">
    <source>
        <dbReference type="ARBA" id="ARBA00022475"/>
    </source>
</evidence>
<evidence type="ECO:0000259" key="16">
    <source>
        <dbReference type="PROSITE" id="PS52015"/>
    </source>
</evidence>
<dbReference type="GO" id="GO:0031992">
    <property type="term" value="F:energy transducer activity"/>
    <property type="evidence" value="ECO:0007669"/>
    <property type="project" value="InterPro"/>
</dbReference>
<keyword evidence="6 13" id="KW-0997">Cell inner membrane</keyword>
<keyword evidence="15" id="KW-0732">Signal</keyword>
<evidence type="ECO:0000313" key="18">
    <source>
        <dbReference type="Proteomes" id="UP000515804"/>
    </source>
</evidence>
<evidence type="ECO:0000256" key="2">
    <source>
        <dbReference type="ARBA" id="ARBA00006555"/>
    </source>
</evidence>
<feature type="compositionally biased region" description="Basic and acidic residues" evidence="14">
    <location>
        <begin position="225"/>
        <end position="238"/>
    </location>
</feature>
<evidence type="ECO:0000256" key="12">
    <source>
        <dbReference type="ARBA" id="ARBA00025849"/>
    </source>
</evidence>
<accession>A0A7G9ST02</accession>
<dbReference type="Gene3D" id="3.30.2420.10">
    <property type="entry name" value="TonB"/>
    <property type="match status" value="1"/>
</dbReference>
<evidence type="ECO:0000256" key="13">
    <source>
        <dbReference type="RuleBase" id="RU362123"/>
    </source>
</evidence>
<dbReference type="GO" id="GO:0015891">
    <property type="term" value="P:siderophore transport"/>
    <property type="evidence" value="ECO:0007669"/>
    <property type="project" value="InterPro"/>
</dbReference>
<dbReference type="PANTHER" id="PTHR33446:SF8">
    <property type="entry name" value="PROTEIN TONB"/>
    <property type="match status" value="1"/>
</dbReference>
<keyword evidence="7" id="KW-0812">Transmembrane</keyword>
<keyword evidence="10" id="KW-1133">Transmembrane helix</keyword>
<dbReference type="GO" id="GO:0055085">
    <property type="term" value="P:transmembrane transport"/>
    <property type="evidence" value="ECO:0007669"/>
    <property type="project" value="InterPro"/>
</dbReference>
<dbReference type="GO" id="GO:0098797">
    <property type="term" value="C:plasma membrane protein complex"/>
    <property type="evidence" value="ECO:0007669"/>
    <property type="project" value="TreeGrafter"/>
</dbReference>
<feature type="domain" description="TonB C-terminal" evidence="16">
    <location>
        <begin position="262"/>
        <end position="350"/>
    </location>
</feature>
<evidence type="ECO:0000256" key="9">
    <source>
        <dbReference type="ARBA" id="ARBA00022927"/>
    </source>
</evidence>
<dbReference type="EMBL" id="CP060719">
    <property type="protein sequence ID" value="QNN70977.1"/>
    <property type="molecule type" value="Genomic_DNA"/>
</dbReference>
<feature type="chain" id="PRO_5028922459" description="Protein TonB" evidence="15">
    <location>
        <begin position="26"/>
        <end position="350"/>
    </location>
</feature>
<evidence type="ECO:0000256" key="4">
    <source>
        <dbReference type="ARBA" id="ARBA00022448"/>
    </source>
</evidence>
<dbReference type="AlphaFoldDB" id="A0A7G9ST02"/>
<evidence type="ECO:0000256" key="15">
    <source>
        <dbReference type="SAM" id="SignalP"/>
    </source>
</evidence>
<keyword evidence="5 13" id="KW-1003">Cell membrane</keyword>
<dbReference type="InterPro" id="IPR006260">
    <property type="entry name" value="TonB/TolA_C"/>
</dbReference>
<sequence length="350" mass="36839">MSAMKNLRRGLAPLALAVAITCALGACKKDAATDADAAAPAAGQVAPAPTAASVVSASVNAMDPDQLRSEASKAYGENRLYAPAGNNAMEYYLALRDKAPADAGASSALTDLLPMTVIATEQGIAREDYAEAKRLSALIEKADAQHPALARLKTAITSSETAALQRAENQKLTAEEEAKRQADLLKQREEDQRKQQEQARQQAASAATQPAATQPAAQSAAAAAEAERQRVAEAERQRAAAAEQQRQAAAAAQPAAQPARPAASSELRAIAQPGPRYPQAAQRAGATGTVQVEFTVASDGSVGNVRVVGSDAPRQYQREFEREATAAVKRWRFQPVAEATTTRRTISFQQ</sequence>
<protein>
    <recommendedName>
        <fullName evidence="3 13">Protein TonB</fullName>
    </recommendedName>
</protein>